<dbReference type="AlphaFoldDB" id="A0A2R6XCQ3"/>
<sequence length="160" mass="17437">MQFAIAKRSESRTPEARRKRPTEAPARQQQQQGGREGASEREEKRDESEEDYTTEGGRGWAPGSREKQGETGQAAGAAKIISHAASAILAYLRGLVAKENVGAWTQRAKHRTSTRRAAKESRGPGVRREEAPPAYVAPEGGREEEASPSLTPNPTPHRLA</sequence>
<feature type="compositionally biased region" description="Basic residues" evidence="1">
    <location>
        <begin position="107"/>
        <end position="116"/>
    </location>
</feature>
<feature type="compositionally biased region" description="Basic and acidic residues" evidence="1">
    <location>
        <begin position="37"/>
        <end position="47"/>
    </location>
</feature>
<feature type="region of interest" description="Disordered" evidence="1">
    <location>
        <begin position="1"/>
        <end position="76"/>
    </location>
</feature>
<evidence type="ECO:0000313" key="2">
    <source>
        <dbReference type="EMBL" id="PTQ43789.1"/>
    </source>
</evidence>
<dbReference type="Gramene" id="Mp2g11290.1">
    <property type="protein sequence ID" value="Mp2g11290.1.cds"/>
    <property type="gene ID" value="Mp2g11290"/>
</dbReference>
<reference evidence="3" key="1">
    <citation type="journal article" date="2017" name="Cell">
        <title>Insights into land plant evolution garnered from the Marchantia polymorpha genome.</title>
        <authorList>
            <person name="Bowman J.L."/>
            <person name="Kohchi T."/>
            <person name="Yamato K.T."/>
            <person name="Jenkins J."/>
            <person name="Shu S."/>
            <person name="Ishizaki K."/>
            <person name="Yamaoka S."/>
            <person name="Nishihama R."/>
            <person name="Nakamura Y."/>
            <person name="Berger F."/>
            <person name="Adam C."/>
            <person name="Aki S.S."/>
            <person name="Althoff F."/>
            <person name="Araki T."/>
            <person name="Arteaga-Vazquez M.A."/>
            <person name="Balasubrmanian S."/>
            <person name="Barry K."/>
            <person name="Bauer D."/>
            <person name="Boehm C.R."/>
            <person name="Briginshaw L."/>
            <person name="Caballero-Perez J."/>
            <person name="Catarino B."/>
            <person name="Chen F."/>
            <person name="Chiyoda S."/>
            <person name="Chovatia M."/>
            <person name="Davies K.M."/>
            <person name="Delmans M."/>
            <person name="Demura T."/>
            <person name="Dierschke T."/>
            <person name="Dolan L."/>
            <person name="Dorantes-Acosta A.E."/>
            <person name="Eklund D.M."/>
            <person name="Florent S.N."/>
            <person name="Flores-Sandoval E."/>
            <person name="Fujiyama A."/>
            <person name="Fukuzawa H."/>
            <person name="Galik B."/>
            <person name="Grimanelli D."/>
            <person name="Grimwood J."/>
            <person name="Grossniklaus U."/>
            <person name="Hamada T."/>
            <person name="Haseloff J."/>
            <person name="Hetherington A.J."/>
            <person name="Higo A."/>
            <person name="Hirakawa Y."/>
            <person name="Hundley H.N."/>
            <person name="Ikeda Y."/>
            <person name="Inoue K."/>
            <person name="Inoue S.I."/>
            <person name="Ishida S."/>
            <person name="Jia Q."/>
            <person name="Kakita M."/>
            <person name="Kanazawa T."/>
            <person name="Kawai Y."/>
            <person name="Kawashima T."/>
            <person name="Kennedy M."/>
            <person name="Kinose K."/>
            <person name="Kinoshita T."/>
            <person name="Kohara Y."/>
            <person name="Koide E."/>
            <person name="Komatsu K."/>
            <person name="Kopischke S."/>
            <person name="Kubo M."/>
            <person name="Kyozuka J."/>
            <person name="Lagercrantz U."/>
            <person name="Lin S.S."/>
            <person name="Lindquist E."/>
            <person name="Lipzen A.M."/>
            <person name="Lu C.W."/>
            <person name="De Luna E."/>
            <person name="Martienssen R.A."/>
            <person name="Minamino N."/>
            <person name="Mizutani M."/>
            <person name="Mizutani M."/>
            <person name="Mochizuki N."/>
            <person name="Monte I."/>
            <person name="Mosher R."/>
            <person name="Nagasaki H."/>
            <person name="Nakagami H."/>
            <person name="Naramoto S."/>
            <person name="Nishitani K."/>
            <person name="Ohtani M."/>
            <person name="Okamoto T."/>
            <person name="Okumura M."/>
            <person name="Phillips J."/>
            <person name="Pollak B."/>
            <person name="Reinders A."/>
            <person name="Rovekamp M."/>
            <person name="Sano R."/>
            <person name="Sawa S."/>
            <person name="Schmid M.W."/>
            <person name="Shirakawa M."/>
            <person name="Solano R."/>
            <person name="Spunde A."/>
            <person name="Suetsugu N."/>
            <person name="Sugano S."/>
            <person name="Sugiyama A."/>
            <person name="Sun R."/>
            <person name="Suzuki Y."/>
            <person name="Takenaka M."/>
            <person name="Takezawa D."/>
            <person name="Tomogane H."/>
            <person name="Tsuzuki M."/>
            <person name="Ueda T."/>
            <person name="Umeda M."/>
            <person name="Ward J.M."/>
            <person name="Watanabe Y."/>
            <person name="Yazaki K."/>
            <person name="Yokoyama R."/>
            <person name="Yoshitake Y."/>
            <person name="Yotsui I."/>
            <person name="Zachgo S."/>
            <person name="Schmutz J."/>
        </authorList>
    </citation>
    <scope>NUCLEOTIDE SEQUENCE [LARGE SCALE GENOMIC DNA]</scope>
    <source>
        <strain evidence="3">Tak-1</strain>
    </source>
</reference>
<feature type="compositionally biased region" description="Pro residues" evidence="1">
    <location>
        <begin position="151"/>
        <end position="160"/>
    </location>
</feature>
<dbReference type="EMBL" id="KZ772695">
    <property type="protein sequence ID" value="PTQ43789.1"/>
    <property type="molecule type" value="Genomic_DNA"/>
</dbReference>
<organism evidence="2 3">
    <name type="scientific">Marchantia polymorpha</name>
    <name type="common">Common liverwort</name>
    <name type="synonym">Marchantia aquatica</name>
    <dbReference type="NCBI Taxonomy" id="3197"/>
    <lineage>
        <taxon>Eukaryota</taxon>
        <taxon>Viridiplantae</taxon>
        <taxon>Streptophyta</taxon>
        <taxon>Embryophyta</taxon>
        <taxon>Marchantiophyta</taxon>
        <taxon>Marchantiopsida</taxon>
        <taxon>Marchantiidae</taxon>
        <taxon>Marchantiales</taxon>
        <taxon>Marchantiaceae</taxon>
        <taxon>Marchantia</taxon>
    </lineage>
</organism>
<feature type="region of interest" description="Disordered" evidence="1">
    <location>
        <begin position="101"/>
        <end position="160"/>
    </location>
</feature>
<evidence type="ECO:0000256" key="1">
    <source>
        <dbReference type="SAM" id="MobiDB-lite"/>
    </source>
</evidence>
<dbReference type="Proteomes" id="UP000244005">
    <property type="component" value="Unassembled WGS sequence"/>
</dbReference>
<gene>
    <name evidence="2" type="ORF">MARPO_0023s0097</name>
</gene>
<protein>
    <submittedName>
        <fullName evidence="2">Uncharacterized protein</fullName>
    </submittedName>
</protein>
<keyword evidence="3" id="KW-1185">Reference proteome</keyword>
<accession>A0A2R6XCQ3</accession>
<name>A0A2R6XCQ3_MARPO</name>
<evidence type="ECO:0000313" key="3">
    <source>
        <dbReference type="Proteomes" id="UP000244005"/>
    </source>
</evidence>
<feature type="compositionally biased region" description="Basic and acidic residues" evidence="1">
    <location>
        <begin position="117"/>
        <end position="131"/>
    </location>
</feature>
<feature type="compositionally biased region" description="Basic and acidic residues" evidence="1">
    <location>
        <begin position="7"/>
        <end position="16"/>
    </location>
</feature>
<feature type="compositionally biased region" description="Low complexity" evidence="1">
    <location>
        <begin position="23"/>
        <end position="33"/>
    </location>
</feature>
<proteinExistence type="predicted"/>